<dbReference type="Proteomes" id="UP000237889">
    <property type="component" value="Chromosome"/>
</dbReference>
<name>A0A2S0NEK2_9HYPH</name>
<sequence length="169" mass="18843">MSQNDDERLDQWLRDAHAMEQQAVKMLDSMAGRIENYPELKARIARHAEETRLQAASLEDCLKRRGSDVSTLKDMAGKFMGIGQGLSGLVAGDEIVKGSMAGYTFEHMEIAAYRVLIATAERAGDTETRDACQAILREEEEMADWLADHLGPTTLRYLEREASGQTAKH</sequence>
<dbReference type="InterPro" id="IPR012347">
    <property type="entry name" value="Ferritin-like"/>
</dbReference>
<dbReference type="OrthoDB" id="7273732at2"/>
<evidence type="ECO:0000313" key="2">
    <source>
        <dbReference type="Proteomes" id="UP000237889"/>
    </source>
</evidence>
<dbReference type="EMBL" id="CP027668">
    <property type="protein sequence ID" value="AVO46466.1"/>
    <property type="molecule type" value="Genomic_DNA"/>
</dbReference>
<dbReference type="Gene3D" id="1.20.1260.10">
    <property type="match status" value="1"/>
</dbReference>
<keyword evidence="2" id="KW-1185">Reference proteome</keyword>
<dbReference type="InterPro" id="IPR009078">
    <property type="entry name" value="Ferritin-like_SF"/>
</dbReference>
<dbReference type="AlphaFoldDB" id="A0A2S0NEK2"/>
<dbReference type="KEGG" id="phr:C6569_16165"/>
<dbReference type="RefSeq" id="WP_106749806.1">
    <property type="nucleotide sequence ID" value="NZ_CP027668.1"/>
</dbReference>
<dbReference type="Pfam" id="PF05974">
    <property type="entry name" value="DUF892"/>
    <property type="match status" value="1"/>
</dbReference>
<accession>A0A2S0NEK2</accession>
<dbReference type="CDD" id="cd00657">
    <property type="entry name" value="Ferritin_like"/>
    <property type="match status" value="1"/>
</dbReference>
<protein>
    <submittedName>
        <fullName evidence="1">Uncharacterized protein</fullName>
    </submittedName>
</protein>
<dbReference type="SUPFAM" id="SSF47240">
    <property type="entry name" value="Ferritin-like"/>
    <property type="match status" value="1"/>
</dbReference>
<evidence type="ECO:0000313" key="1">
    <source>
        <dbReference type="EMBL" id="AVO46466.1"/>
    </source>
</evidence>
<proteinExistence type="predicted"/>
<reference evidence="1 2" key="1">
    <citation type="submission" date="2018-03" db="EMBL/GenBank/DDBJ databases">
        <title>Genome sequencing of Phreatobacter sp.</title>
        <authorList>
            <person name="Kim S.-J."/>
            <person name="Heo J."/>
            <person name="Kwon S.-W."/>
        </authorList>
    </citation>
    <scope>NUCLEOTIDE SEQUENCE [LARGE SCALE GENOMIC DNA]</scope>
    <source>
        <strain evidence="1 2">S-12</strain>
    </source>
</reference>
<dbReference type="InterPro" id="IPR010287">
    <property type="entry name" value="DUF892_YciF-like"/>
</dbReference>
<organism evidence="1 2">
    <name type="scientific">Phreatobacter cathodiphilus</name>
    <dbReference type="NCBI Taxonomy" id="1868589"/>
    <lineage>
        <taxon>Bacteria</taxon>
        <taxon>Pseudomonadati</taxon>
        <taxon>Pseudomonadota</taxon>
        <taxon>Alphaproteobacteria</taxon>
        <taxon>Hyphomicrobiales</taxon>
        <taxon>Phreatobacteraceae</taxon>
        <taxon>Phreatobacter</taxon>
    </lineage>
</organism>
<gene>
    <name evidence="1" type="ORF">C6569_16165</name>
</gene>